<evidence type="ECO:0000313" key="1">
    <source>
        <dbReference type="EMBL" id="CAG8698938.1"/>
    </source>
</evidence>
<dbReference type="OrthoDB" id="2487731at2759"/>
<feature type="non-terminal residue" evidence="1">
    <location>
        <position position="1"/>
    </location>
</feature>
<gene>
    <name evidence="1" type="ORF">RFULGI_LOCUS10326</name>
</gene>
<evidence type="ECO:0000313" key="2">
    <source>
        <dbReference type="Proteomes" id="UP000789396"/>
    </source>
</evidence>
<reference evidence="1" key="1">
    <citation type="submission" date="2021-06" db="EMBL/GenBank/DDBJ databases">
        <authorList>
            <person name="Kallberg Y."/>
            <person name="Tangrot J."/>
            <person name="Rosling A."/>
        </authorList>
    </citation>
    <scope>NUCLEOTIDE SEQUENCE</scope>
    <source>
        <strain evidence="1">IN212</strain>
    </source>
</reference>
<dbReference type="AlphaFoldDB" id="A0A9N9N2N7"/>
<name>A0A9N9N2N7_9GLOM</name>
<dbReference type="Proteomes" id="UP000789396">
    <property type="component" value="Unassembled WGS sequence"/>
</dbReference>
<organism evidence="1 2">
    <name type="scientific">Racocetra fulgida</name>
    <dbReference type="NCBI Taxonomy" id="60492"/>
    <lineage>
        <taxon>Eukaryota</taxon>
        <taxon>Fungi</taxon>
        <taxon>Fungi incertae sedis</taxon>
        <taxon>Mucoromycota</taxon>
        <taxon>Glomeromycotina</taxon>
        <taxon>Glomeromycetes</taxon>
        <taxon>Diversisporales</taxon>
        <taxon>Gigasporaceae</taxon>
        <taxon>Racocetra</taxon>
    </lineage>
</organism>
<protein>
    <submittedName>
        <fullName evidence="1">5731_t:CDS:1</fullName>
    </submittedName>
</protein>
<keyword evidence="2" id="KW-1185">Reference proteome</keyword>
<dbReference type="EMBL" id="CAJVPZ010020174">
    <property type="protein sequence ID" value="CAG8698938.1"/>
    <property type="molecule type" value="Genomic_DNA"/>
</dbReference>
<accession>A0A9N9N2N7</accession>
<sequence length="86" mass="9987">TTVSHDSLLLSKASRENAMWKHFYKKPLNTPNHNVYKNCIPEKKYKLTTSILTLRSHLLIEHKLKVSTNKHSQQAAKKIISFDLQT</sequence>
<proteinExistence type="predicted"/>
<comment type="caution">
    <text evidence="1">The sequence shown here is derived from an EMBL/GenBank/DDBJ whole genome shotgun (WGS) entry which is preliminary data.</text>
</comment>